<comment type="caution">
    <text evidence="2">The sequence shown here is derived from an EMBL/GenBank/DDBJ whole genome shotgun (WGS) entry which is preliminary data.</text>
</comment>
<gene>
    <name evidence="2" type="ORF">ACFP85_01245</name>
</gene>
<keyword evidence="3" id="KW-1185">Reference proteome</keyword>
<protein>
    <submittedName>
        <fullName evidence="2">DUF2970 domain-containing protein</fullName>
    </submittedName>
</protein>
<dbReference type="EMBL" id="JBHSUS010000001">
    <property type="protein sequence ID" value="MFC6438786.1"/>
    <property type="molecule type" value="Genomic_DNA"/>
</dbReference>
<dbReference type="RefSeq" id="WP_131259332.1">
    <property type="nucleotide sequence ID" value="NZ_JBHSUS010000001.1"/>
</dbReference>
<name>A0ABW1XGA3_9ALTE</name>
<keyword evidence="1" id="KW-0472">Membrane</keyword>
<feature type="transmembrane region" description="Helical" evidence="1">
    <location>
        <begin position="36"/>
        <end position="58"/>
    </location>
</feature>
<accession>A0ABW1XGA3</accession>
<dbReference type="InterPro" id="IPR021344">
    <property type="entry name" value="DUF2970"/>
</dbReference>
<evidence type="ECO:0000313" key="2">
    <source>
        <dbReference type="EMBL" id="MFC6438786.1"/>
    </source>
</evidence>
<evidence type="ECO:0000313" key="3">
    <source>
        <dbReference type="Proteomes" id="UP001596364"/>
    </source>
</evidence>
<dbReference type="Pfam" id="PF11174">
    <property type="entry name" value="DUF2970"/>
    <property type="match status" value="1"/>
</dbReference>
<keyword evidence="1" id="KW-1133">Transmembrane helix</keyword>
<proteinExistence type="predicted"/>
<evidence type="ECO:0000256" key="1">
    <source>
        <dbReference type="SAM" id="Phobius"/>
    </source>
</evidence>
<keyword evidence="1" id="KW-0812">Transmembrane</keyword>
<organism evidence="2 3">
    <name type="scientific">Pseudobowmanella zhangzhouensis</name>
    <dbReference type="NCBI Taxonomy" id="1537679"/>
    <lineage>
        <taxon>Bacteria</taxon>
        <taxon>Pseudomonadati</taxon>
        <taxon>Pseudomonadota</taxon>
        <taxon>Gammaproteobacteria</taxon>
        <taxon>Alteromonadales</taxon>
        <taxon>Alteromonadaceae</taxon>
    </lineage>
</organism>
<sequence>MSRLWRIIQSVLASAFGVQSEANRQADFNQESFVPYILVGVVFVALFIAGLIALVNVITH</sequence>
<dbReference type="Proteomes" id="UP001596364">
    <property type="component" value="Unassembled WGS sequence"/>
</dbReference>
<reference evidence="3" key="1">
    <citation type="journal article" date="2019" name="Int. J. Syst. Evol. Microbiol.">
        <title>The Global Catalogue of Microorganisms (GCM) 10K type strain sequencing project: providing services to taxonomists for standard genome sequencing and annotation.</title>
        <authorList>
            <consortium name="The Broad Institute Genomics Platform"/>
            <consortium name="The Broad Institute Genome Sequencing Center for Infectious Disease"/>
            <person name="Wu L."/>
            <person name="Ma J."/>
        </authorList>
    </citation>
    <scope>NUCLEOTIDE SEQUENCE [LARGE SCALE GENOMIC DNA]</scope>
    <source>
        <strain evidence="3">CGMCC 1.16031</strain>
    </source>
</reference>